<dbReference type="Proteomes" id="UP000027821">
    <property type="component" value="Unassembled WGS sequence"/>
</dbReference>
<evidence type="ECO:0008006" key="3">
    <source>
        <dbReference type="Google" id="ProtNLM"/>
    </source>
</evidence>
<accession>A0A074L6L4</accession>
<dbReference type="EMBL" id="JMIH01000011">
    <property type="protein sequence ID" value="KEO75473.1"/>
    <property type="molecule type" value="Genomic_DNA"/>
</dbReference>
<organism evidence="1 2">
    <name type="scientific">Anditalea andensis</name>
    <dbReference type="NCBI Taxonomy" id="1048983"/>
    <lineage>
        <taxon>Bacteria</taxon>
        <taxon>Pseudomonadati</taxon>
        <taxon>Bacteroidota</taxon>
        <taxon>Cytophagia</taxon>
        <taxon>Cytophagales</taxon>
        <taxon>Cytophagaceae</taxon>
        <taxon>Anditalea</taxon>
    </lineage>
</organism>
<protein>
    <recommendedName>
        <fullName evidence="3">TNase-like domain-containing protein</fullName>
    </recommendedName>
</protein>
<sequence>MKNISKKAFGQIILFLLFINFQNCKVQESNQSLKIADFEFTSIFGINTNDYINQYCLLGSGYFRAPRSENSDSLIIDWLNIHPRARVVPVSTVKSSDSNGNNTNMVYCWVIDKEDTLNNYLIKNGAYPGETMVRPQTWDELETWKKATYQGRDKKANVEVYIDNKTYETFIEQIKTAELYARNKKLGIWEKALSE</sequence>
<evidence type="ECO:0000313" key="1">
    <source>
        <dbReference type="EMBL" id="KEO75473.1"/>
    </source>
</evidence>
<dbReference type="AlphaFoldDB" id="A0A074L6L4"/>
<name>A0A074L6L4_9BACT</name>
<keyword evidence="2" id="KW-1185">Reference proteome</keyword>
<comment type="caution">
    <text evidence="1">The sequence shown here is derived from an EMBL/GenBank/DDBJ whole genome shotgun (WGS) entry which is preliminary data.</text>
</comment>
<proteinExistence type="predicted"/>
<reference evidence="1 2" key="1">
    <citation type="submission" date="2014-04" db="EMBL/GenBank/DDBJ databases">
        <title>Characterization and application of a salt tolerant electro-active bacterium.</title>
        <authorList>
            <person name="Yang L."/>
            <person name="Wei S."/>
            <person name="Tay Q.X.M."/>
        </authorList>
    </citation>
    <scope>NUCLEOTIDE SEQUENCE [LARGE SCALE GENOMIC DNA]</scope>
    <source>
        <strain evidence="1 2">LY1</strain>
    </source>
</reference>
<dbReference type="OrthoDB" id="678214at2"/>
<dbReference type="RefSeq" id="WP_035069668.1">
    <property type="nucleotide sequence ID" value="NZ_JMIH01000011.1"/>
</dbReference>
<evidence type="ECO:0000313" key="2">
    <source>
        <dbReference type="Proteomes" id="UP000027821"/>
    </source>
</evidence>
<gene>
    <name evidence="1" type="ORF">EL17_01065</name>
</gene>